<dbReference type="Gene3D" id="1.10.620.20">
    <property type="entry name" value="Ribonucleotide Reductase, subunit A"/>
    <property type="match status" value="1"/>
</dbReference>
<dbReference type="PANTHER" id="PTHR23409:SF18">
    <property type="entry name" value="RIBONUCLEOSIDE-DIPHOSPHATE REDUCTASE SUBUNIT M2"/>
    <property type="match status" value="1"/>
</dbReference>
<dbReference type="Pfam" id="PF00268">
    <property type="entry name" value="Ribonuc_red_sm"/>
    <property type="match status" value="1"/>
</dbReference>
<dbReference type="RefSeq" id="WP_222875372.1">
    <property type="nucleotide sequence ID" value="NZ_AP023361.1"/>
</dbReference>
<keyword evidence="4" id="KW-1133">Transmembrane helix</keyword>
<name>A0A6S6QYS9_9HYPH</name>
<comment type="similarity">
    <text evidence="2">Belongs to the ribonucleoside diphosphate reductase small chain family.</text>
</comment>
<dbReference type="PANTHER" id="PTHR23409">
    <property type="entry name" value="RIBONUCLEOSIDE-DIPHOSPHATE REDUCTASE SMALL CHAIN"/>
    <property type="match status" value="1"/>
</dbReference>
<evidence type="ECO:0000256" key="2">
    <source>
        <dbReference type="ARBA" id="ARBA00009303"/>
    </source>
</evidence>
<evidence type="ECO:0000256" key="4">
    <source>
        <dbReference type="SAM" id="Phobius"/>
    </source>
</evidence>
<sequence length="330" mass="38092">MPVDNTSRPRLFDHQVARKPNYYPWTESIKEAMWHNPWTAFKFKFDTDVTDFRLNLSDEERQVIVRCLAAIAQIEVAVKTFWSRLGDNLPHPSIAGLGTVMAGIEEIHNHAYERLLDKLGLDDIQAGLLDVPAIAGRVSYLNKHNTKVYGDDRKQYIYSLILFTLFVENVSLFSQFYIILWFNRFENRLKDAAQQVKYTRNEELLHALAGMKIINTLREEYPELFDEDLEAKICEETEVAFQAEAALIDWMVGDYDRPRLNASLLKSYVAQRLNESLIGIGYAPQFDVSEEDKQATFWMTEGLLAPPKVDFFHSEPTGYSEGDMPVDDDF</sequence>
<proteinExistence type="inferred from homology"/>
<gene>
    <name evidence="5" type="ORF">IZ6_24830</name>
</gene>
<dbReference type="InterPro" id="IPR000358">
    <property type="entry name" value="RNR_small_fam"/>
</dbReference>
<evidence type="ECO:0000256" key="1">
    <source>
        <dbReference type="ARBA" id="ARBA00001962"/>
    </source>
</evidence>
<keyword evidence="6" id="KW-1185">Reference proteome</keyword>
<dbReference type="GO" id="GO:0009263">
    <property type="term" value="P:deoxyribonucleotide biosynthetic process"/>
    <property type="evidence" value="ECO:0007669"/>
    <property type="project" value="InterPro"/>
</dbReference>
<keyword evidence="4" id="KW-0812">Transmembrane</keyword>
<evidence type="ECO:0000313" key="6">
    <source>
        <dbReference type="Proteomes" id="UP000515317"/>
    </source>
</evidence>
<dbReference type="Proteomes" id="UP000515317">
    <property type="component" value="Chromosome"/>
</dbReference>
<dbReference type="GO" id="GO:0004748">
    <property type="term" value="F:ribonucleoside-diphosphate reductase activity, thioredoxin disulfide as acceptor"/>
    <property type="evidence" value="ECO:0007669"/>
    <property type="project" value="UniProtKB-EC"/>
</dbReference>
<dbReference type="InterPro" id="IPR009078">
    <property type="entry name" value="Ferritin-like_SF"/>
</dbReference>
<keyword evidence="4" id="KW-0472">Membrane</keyword>
<dbReference type="AlphaFoldDB" id="A0A6S6QYS9"/>
<reference evidence="5 6" key="1">
    <citation type="submission" date="2020-08" db="EMBL/GenBank/DDBJ databases">
        <title>Genome sequence of Rhizobiales bacterium strain IZ6.</title>
        <authorList>
            <person name="Nakai R."/>
            <person name="Naganuma T."/>
        </authorList>
    </citation>
    <scope>NUCLEOTIDE SEQUENCE [LARGE SCALE GENOMIC DNA]</scope>
    <source>
        <strain evidence="5 6">IZ6</strain>
    </source>
</reference>
<dbReference type="InterPro" id="IPR033909">
    <property type="entry name" value="RNR_small"/>
</dbReference>
<dbReference type="EMBL" id="AP023361">
    <property type="protein sequence ID" value="BCJ91748.1"/>
    <property type="molecule type" value="Genomic_DNA"/>
</dbReference>
<organism evidence="5 6">
    <name type="scientific">Terrihabitans soli</name>
    <dbReference type="NCBI Taxonomy" id="708113"/>
    <lineage>
        <taxon>Bacteria</taxon>
        <taxon>Pseudomonadati</taxon>
        <taxon>Pseudomonadota</taxon>
        <taxon>Alphaproteobacteria</taxon>
        <taxon>Hyphomicrobiales</taxon>
        <taxon>Terrihabitans</taxon>
    </lineage>
</organism>
<feature type="transmembrane region" description="Helical" evidence="4">
    <location>
        <begin position="156"/>
        <end position="180"/>
    </location>
</feature>
<evidence type="ECO:0000313" key="5">
    <source>
        <dbReference type="EMBL" id="BCJ91748.1"/>
    </source>
</evidence>
<accession>A0A6S6QYS9</accession>
<dbReference type="CDD" id="cd01049">
    <property type="entry name" value="RNRR2"/>
    <property type="match status" value="1"/>
</dbReference>
<dbReference type="UniPathway" id="UPA00326"/>
<comment type="cofactor">
    <cofactor evidence="1">
        <name>Fe cation</name>
        <dbReference type="ChEBI" id="CHEBI:24875"/>
    </cofactor>
</comment>
<protein>
    <recommendedName>
        <fullName evidence="3">ribonucleoside-diphosphate reductase</fullName>
        <ecNumber evidence="3">1.17.4.1</ecNumber>
    </recommendedName>
</protein>
<evidence type="ECO:0000256" key="3">
    <source>
        <dbReference type="ARBA" id="ARBA00012274"/>
    </source>
</evidence>
<dbReference type="InterPro" id="IPR012348">
    <property type="entry name" value="RNR-like"/>
</dbReference>
<dbReference type="EC" id="1.17.4.1" evidence="3"/>
<dbReference type="SUPFAM" id="SSF47240">
    <property type="entry name" value="Ferritin-like"/>
    <property type="match status" value="1"/>
</dbReference>
<dbReference type="KEGG" id="tso:IZ6_24830"/>